<evidence type="ECO:0000256" key="2">
    <source>
        <dbReference type="ARBA" id="ARBA00010107"/>
    </source>
</evidence>
<feature type="compositionally biased region" description="Low complexity" evidence="15">
    <location>
        <begin position="346"/>
        <end position="355"/>
    </location>
</feature>
<evidence type="ECO:0000259" key="16">
    <source>
        <dbReference type="PROSITE" id="PS51726"/>
    </source>
</evidence>
<evidence type="ECO:0000256" key="9">
    <source>
        <dbReference type="ARBA" id="ARBA00023015"/>
    </source>
</evidence>
<proteinExistence type="inferred from homology"/>
<dbReference type="GO" id="GO:0006355">
    <property type="term" value="P:regulation of DNA-templated transcription"/>
    <property type="evidence" value="ECO:0007669"/>
    <property type="project" value="InterPro"/>
</dbReference>
<evidence type="ECO:0000313" key="18">
    <source>
        <dbReference type="Proteomes" id="UP000813385"/>
    </source>
</evidence>
<dbReference type="OrthoDB" id="787137at2759"/>
<dbReference type="EC" id="2.3.1.48" evidence="3"/>
<evidence type="ECO:0000313" key="17">
    <source>
        <dbReference type="EMBL" id="KAH7362329.1"/>
    </source>
</evidence>
<evidence type="ECO:0000256" key="5">
    <source>
        <dbReference type="ARBA" id="ARBA00022723"/>
    </source>
</evidence>
<feature type="compositionally biased region" description="Polar residues" evidence="15">
    <location>
        <begin position="188"/>
        <end position="198"/>
    </location>
</feature>
<dbReference type="SUPFAM" id="SSF55729">
    <property type="entry name" value="Acyl-CoA N-acyltransferases (Nat)"/>
    <property type="match status" value="1"/>
</dbReference>
<reference evidence="17" key="1">
    <citation type="journal article" date="2021" name="Nat. Commun.">
        <title>Genetic determinants of endophytism in the Arabidopsis root mycobiome.</title>
        <authorList>
            <person name="Mesny F."/>
            <person name="Miyauchi S."/>
            <person name="Thiergart T."/>
            <person name="Pickel B."/>
            <person name="Atanasova L."/>
            <person name="Karlsson M."/>
            <person name="Huettel B."/>
            <person name="Barry K.W."/>
            <person name="Haridas S."/>
            <person name="Chen C."/>
            <person name="Bauer D."/>
            <person name="Andreopoulos W."/>
            <person name="Pangilinan J."/>
            <person name="LaButti K."/>
            <person name="Riley R."/>
            <person name="Lipzen A."/>
            <person name="Clum A."/>
            <person name="Drula E."/>
            <person name="Henrissat B."/>
            <person name="Kohler A."/>
            <person name="Grigoriev I.V."/>
            <person name="Martin F.M."/>
            <person name="Hacquard S."/>
        </authorList>
    </citation>
    <scope>NUCLEOTIDE SEQUENCE</scope>
    <source>
        <strain evidence="17">MPI-CAGE-AT-0016</strain>
    </source>
</reference>
<keyword evidence="11" id="KW-0539">Nucleus</keyword>
<dbReference type="EMBL" id="JAGPXD010000003">
    <property type="protein sequence ID" value="KAH7362329.1"/>
    <property type="molecule type" value="Genomic_DNA"/>
</dbReference>
<dbReference type="PROSITE" id="PS51726">
    <property type="entry name" value="MYST_HAT"/>
    <property type="match status" value="1"/>
</dbReference>
<dbReference type="Gene3D" id="3.30.60.60">
    <property type="entry name" value="N-acetyl transferase-like"/>
    <property type="match status" value="1"/>
</dbReference>
<dbReference type="GO" id="GO:0008270">
    <property type="term" value="F:zinc ion binding"/>
    <property type="evidence" value="ECO:0007669"/>
    <property type="project" value="UniProtKB-KW"/>
</dbReference>
<feature type="compositionally biased region" description="Low complexity" evidence="15">
    <location>
        <begin position="248"/>
        <end position="259"/>
    </location>
</feature>
<dbReference type="PANTHER" id="PTHR10615:SF219">
    <property type="entry name" value="HISTONE ACETYLTRANSFERASE KAT5"/>
    <property type="match status" value="1"/>
</dbReference>
<name>A0A8K0TCY5_9PEZI</name>
<comment type="function">
    <text evidence="13">Catalytic component of the NuA4 histone acetyltransferase (HAT) complex which is involved in epigenetic transcriptional activation of selected genes principally by acetylation of nucleosomal histones H4, H3, H2B, H2A and H2A variant H2A.Z. Acetylates histone H4 to form H4K5ac, H4K8ac, H4K12ac and H4K16ac, histone H3 to form H3K14ac, and histone H2A to form H2AK4ac and H2AK7ac. The NuA4 complex is involved in the DNA damage response and is required for chromosome segregation. The NuA4 complex plays a direct role in repair of DNA double-strand breaks (DSBs) through homologous recombination. Recruitment to promoters depends on H3K4me. Also acetylates non-histone proteins. In addition to protein acetyltransferase, can use different acyl-CoA substrates, such as 2-hydroxyisobutanoyl-CoA (2-hydroxyisobutyryl-CoA) or (2E)-butenoyl-CoA (crotonyl-CoA), and is able to mediate protein 2-hydroxyisobutyrylation and crotonylation, respectively.</text>
</comment>
<evidence type="ECO:0000256" key="10">
    <source>
        <dbReference type="ARBA" id="ARBA00023163"/>
    </source>
</evidence>
<feature type="region of interest" description="Disordered" evidence="15">
    <location>
        <begin position="332"/>
        <end position="367"/>
    </location>
</feature>
<dbReference type="Gene3D" id="1.10.10.10">
    <property type="entry name" value="Winged helix-like DNA-binding domain superfamily/Winged helix DNA-binding domain"/>
    <property type="match status" value="1"/>
</dbReference>
<feature type="region of interest" description="Disordered" evidence="15">
    <location>
        <begin position="183"/>
        <end position="303"/>
    </location>
</feature>
<evidence type="ECO:0000256" key="3">
    <source>
        <dbReference type="ARBA" id="ARBA00013184"/>
    </source>
</evidence>
<organism evidence="17 18">
    <name type="scientific">Plectosphaerella cucumerina</name>
    <dbReference type="NCBI Taxonomy" id="40658"/>
    <lineage>
        <taxon>Eukaryota</taxon>
        <taxon>Fungi</taxon>
        <taxon>Dikarya</taxon>
        <taxon>Ascomycota</taxon>
        <taxon>Pezizomycotina</taxon>
        <taxon>Sordariomycetes</taxon>
        <taxon>Hypocreomycetidae</taxon>
        <taxon>Glomerellales</taxon>
        <taxon>Plectosphaerellaceae</taxon>
        <taxon>Plectosphaerella</taxon>
    </lineage>
</organism>
<evidence type="ECO:0000256" key="4">
    <source>
        <dbReference type="ARBA" id="ARBA00022679"/>
    </source>
</evidence>
<comment type="caution">
    <text evidence="17">The sequence shown here is derived from an EMBL/GenBank/DDBJ whole genome shotgun (WGS) entry which is preliminary data.</text>
</comment>
<dbReference type="InterPro" id="IPR016181">
    <property type="entry name" value="Acyl_CoA_acyltransferase"/>
</dbReference>
<keyword evidence="18" id="KW-1185">Reference proteome</keyword>
<comment type="subcellular location">
    <subcellularLocation>
        <location evidence="1">Nucleus</location>
    </subcellularLocation>
</comment>
<feature type="compositionally biased region" description="Basic residues" evidence="15">
    <location>
        <begin position="1"/>
        <end position="10"/>
    </location>
</feature>
<evidence type="ECO:0000256" key="6">
    <source>
        <dbReference type="ARBA" id="ARBA00022771"/>
    </source>
</evidence>
<keyword evidence="9" id="KW-0805">Transcription regulation</keyword>
<gene>
    <name evidence="17" type="ORF">B0T11DRAFT_241043</name>
</gene>
<keyword evidence="6" id="KW-0863">Zinc-finger</keyword>
<keyword evidence="7" id="KW-0862">Zinc</keyword>
<dbReference type="InterPro" id="IPR050603">
    <property type="entry name" value="MYST_HAT"/>
</dbReference>
<dbReference type="GO" id="GO:0005634">
    <property type="term" value="C:nucleus"/>
    <property type="evidence" value="ECO:0007669"/>
    <property type="project" value="UniProtKB-SubCell"/>
</dbReference>
<comment type="similarity">
    <text evidence="2">Belongs to the MYST (SAS/MOZ) family.</text>
</comment>
<feature type="compositionally biased region" description="Acidic residues" evidence="15">
    <location>
        <begin position="665"/>
        <end position="681"/>
    </location>
</feature>
<evidence type="ECO:0000256" key="7">
    <source>
        <dbReference type="ARBA" id="ARBA00022833"/>
    </source>
</evidence>
<keyword evidence="8" id="KW-0007">Acetylation</keyword>
<feature type="compositionally biased region" description="Polar residues" evidence="15">
    <location>
        <begin position="37"/>
        <end position="52"/>
    </location>
</feature>
<keyword evidence="12" id="KW-0012">Acyltransferase</keyword>
<feature type="compositionally biased region" description="Basic and acidic residues" evidence="15">
    <location>
        <begin position="233"/>
        <end position="247"/>
    </location>
</feature>
<feature type="active site" description="Proton donor/acceptor" evidence="14">
    <location>
        <position position="583"/>
    </location>
</feature>
<dbReference type="Proteomes" id="UP000813385">
    <property type="component" value="Unassembled WGS sequence"/>
</dbReference>
<dbReference type="PANTHER" id="PTHR10615">
    <property type="entry name" value="HISTONE ACETYLTRANSFERASE"/>
    <property type="match status" value="1"/>
</dbReference>
<keyword evidence="10" id="KW-0804">Transcription</keyword>
<feature type="compositionally biased region" description="Polar residues" evidence="15">
    <location>
        <begin position="280"/>
        <end position="292"/>
    </location>
</feature>
<feature type="region of interest" description="Disordered" evidence="15">
    <location>
        <begin position="1"/>
        <end position="170"/>
    </location>
</feature>
<keyword evidence="5" id="KW-0479">Metal-binding</keyword>
<sequence length="734" mass="80025">MPAILSKRKLPHDNAGPLRPRPPTIAASTEPRRLGRATTSHSGSSQSTATRQTVTPIPPPVVPTFQASPPRPTPASLPSIPEQTPPKRGRGRPPKPKPIPPAVNQPVNDAARVATDAQLPGPPPAAPPADVTSSPAVQHQPTPPQQTRVTRQRAGTMIAIDSRPVMSAEAKENMRPINGLVAPKITYQAPQPHSQPWTRTLMRPSPPTTLPPSLQHPHRQIASPQQQQQQQPQHHDKVQPTTHRDPRPSQTQPPVTNTPVPIPAVPPQTPRSHPSPAHALQQQSAQKNNAQTPHKPPQRADRNIDKVVLGDICFRTWYPSYYGKELLGDTTSLSSKNPPGPANGTDAAPGHAPGAAKDHGAKAHHKRGAETPILDRLYVCPMCFKYSKELMAWLTHVRLCESTRSTPPGRKIYTHPRGRRTVTRLVPEIKRGPGKKASTGTKAVEVVVEDAGEWSVWEVDGEQEGLFCQNLSLFAKLFLDNKSVFFDVTGFNYFLLVYTPPADPVAEASASAAPIPNAPDANPTEPPRPHIVGFFSKEKMSWDNNNLACILVFPPWQRKGLGALLMAISYEISKREGILGGPEKPISDLGRKGYRRYWAGEIARWLLGVGGVANNTKGADEVLVDINDFTKETWIAPEDCLATLREMGFVKEAGLGPGKKPEPAQQDEDEVMEDAGDEPADPEPIPQVQRVKVDKEDVRRWVAANGISLERVCDPAGFVEGYAYKASSPVESEE</sequence>
<feature type="compositionally biased region" description="Pro residues" evidence="15">
    <location>
        <begin position="260"/>
        <end position="269"/>
    </location>
</feature>
<evidence type="ECO:0000256" key="14">
    <source>
        <dbReference type="PIRSR" id="PIRSR602717-51"/>
    </source>
</evidence>
<protein>
    <recommendedName>
        <fullName evidence="3">histone acetyltransferase</fullName>
        <ecNumber evidence="3">2.3.1.48</ecNumber>
    </recommendedName>
</protein>
<dbReference type="GO" id="GO:0046972">
    <property type="term" value="F:histone H4K16 acetyltransferase activity"/>
    <property type="evidence" value="ECO:0007669"/>
    <property type="project" value="TreeGrafter"/>
</dbReference>
<evidence type="ECO:0000256" key="15">
    <source>
        <dbReference type="SAM" id="MobiDB-lite"/>
    </source>
</evidence>
<dbReference type="InterPro" id="IPR036388">
    <property type="entry name" value="WH-like_DNA-bd_sf"/>
</dbReference>
<dbReference type="AlphaFoldDB" id="A0A8K0TCY5"/>
<dbReference type="GO" id="GO:0035267">
    <property type="term" value="C:NuA4 histone acetyltransferase complex"/>
    <property type="evidence" value="ECO:0007669"/>
    <property type="project" value="TreeGrafter"/>
</dbReference>
<feature type="domain" description="MYST-type HAT" evidence="16">
    <location>
        <begin position="299"/>
        <end position="661"/>
    </location>
</feature>
<evidence type="ECO:0000256" key="11">
    <source>
        <dbReference type="ARBA" id="ARBA00023242"/>
    </source>
</evidence>
<evidence type="ECO:0000256" key="1">
    <source>
        <dbReference type="ARBA" id="ARBA00004123"/>
    </source>
</evidence>
<keyword evidence="4" id="KW-0808">Transferase</keyword>
<evidence type="ECO:0000256" key="8">
    <source>
        <dbReference type="ARBA" id="ARBA00022990"/>
    </source>
</evidence>
<feature type="compositionally biased region" description="Polar residues" evidence="15">
    <location>
        <begin position="131"/>
        <end position="149"/>
    </location>
</feature>
<dbReference type="InterPro" id="IPR002717">
    <property type="entry name" value="HAT_MYST-type"/>
</dbReference>
<dbReference type="FunFam" id="3.40.630.30:FF:000067">
    <property type="entry name" value="Histone acetyltransferase"/>
    <property type="match status" value="1"/>
</dbReference>
<feature type="region of interest" description="Disordered" evidence="15">
    <location>
        <begin position="652"/>
        <end position="691"/>
    </location>
</feature>
<dbReference type="Pfam" id="PF01853">
    <property type="entry name" value="MOZ_SAS"/>
    <property type="match status" value="1"/>
</dbReference>
<dbReference type="Gene3D" id="3.40.630.30">
    <property type="match status" value="1"/>
</dbReference>
<evidence type="ECO:0000256" key="13">
    <source>
        <dbReference type="ARBA" id="ARBA00045805"/>
    </source>
</evidence>
<accession>A0A8K0TCY5</accession>
<evidence type="ECO:0000256" key="12">
    <source>
        <dbReference type="ARBA" id="ARBA00023315"/>
    </source>
</evidence>